<evidence type="ECO:0000313" key="3">
    <source>
        <dbReference type="Proteomes" id="UP000557566"/>
    </source>
</evidence>
<dbReference type="AlphaFoldDB" id="A0A8H4PRK1"/>
<gene>
    <name evidence="2" type="ORF">G6O67_005474</name>
</gene>
<feature type="domain" description="DUF6314" evidence="1">
    <location>
        <begin position="277"/>
        <end position="446"/>
    </location>
</feature>
<dbReference type="Proteomes" id="UP000557566">
    <property type="component" value="Unassembled WGS sequence"/>
</dbReference>
<accession>A0A8H4PRK1</accession>
<evidence type="ECO:0000259" key="1">
    <source>
        <dbReference type="Pfam" id="PF19834"/>
    </source>
</evidence>
<dbReference type="Pfam" id="PF19834">
    <property type="entry name" value="DUF6314"/>
    <property type="match status" value="1"/>
</dbReference>
<comment type="caution">
    <text evidence="2">The sequence shown here is derived from an EMBL/GenBank/DDBJ whole genome shotgun (WGS) entry which is preliminary data.</text>
</comment>
<dbReference type="InterPro" id="IPR045632">
    <property type="entry name" value="DUF6314"/>
</dbReference>
<dbReference type="OrthoDB" id="66881at2759"/>
<keyword evidence="3" id="KW-1185">Reference proteome</keyword>
<organism evidence="2 3">
    <name type="scientific">Ophiocordyceps sinensis</name>
    <dbReference type="NCBI Taxonomy" id="72228"/>
    <lineage>
        <taxon>Eukaryota</taxon>
        <taxon>Fungi</taxon>
        <taxon>Dikarya</taxon>
        <taxon>Ascomycota</taxon>
        <taxon>Pezizomycotina</taxon>
        <taxon>Sordariomycetes</taxon>
        <taxon>Hypocreomycetidae</taxon>
        <taxon>Hypocreales</taxon>
        <taxon>Ophiocordycipitaceae</taxon>
        <taxon>Ophiocordyceps</taxon>
    </lineage>
</organism>
<name>A0A8H4PRK1_9HYPO</name>
<protein>
    <recommendedName>
        <fullName evidence="1">DUF6314 domain-containing protein</fullName>
    </recommendedName>
</protein>
<proteinExistence type="predicted"/>
<dbReference type="EMBL" id="JAAVMX010000005">
    <property type="protein sequence ID" value="KAF4509186.1"/>
    <property type="molecule type" value="Genomic_DNA"/>
</dbReference>
<evidence type="ECO:0000313" key="2">
    <source>
        <dbReference type="EMBL" id="KAF4509186.1"/>
    </source>
</evidence>
<reference evidence="2 3" key="1">
    <citation type="journal article" date="2020" name="Genome Biol. Evol.">
        <title>A new high-quality draft genome assembly of the Chinese cordyceps Ophiocordyceps sinensis.</title>
        <authorList>
            <person name="Shu R."/>
            <person name="Zhang J."/>
            <person name="Meng Q."/>
            <person name="Zhang H."/>
            <person name="Zhou G."/>
            <person name="Li M."/>
            <person name="Wu P."/>
            <person name="Zhao Y."/>
            <person name="Chen C."/>
            <person name="Qin Q."/>
        </authorList>
    </citation>
    <scope>NUCLEOTIDE SEQUENCE [LARGE SCALE GENOMIC DNA]</scope>
    <source>
        <strain evidence="2 3">IOZ07</strain>
    </source>
</reference>
<sequence>MFEHALGTDQAVFSPLLRFDDDAKAEPPYLAVSDWYCDFVRSGHIVLSKGKLDTLRGTTAVVSSPDGLDEVHNVVAVVLATGFDPSSSLGFLSQDTLRKLHHSPQHLAQPLALAFHGTHHPEVPGLGFVGVYRSPYWGVIQMQAKFLAELWSHSSDALPKPMWRKLAADDSVQRTLALRDDPRLSQFPMGDYAWLMQEFSEALSMERISILPTGLPLLSHNRQPLDMLTPSAYMSPTAGDDDVSVKEAAKSRQDTLDVCTRGLTTPRFVARAVFRSLLGTWKLERDLTSRLPSHPSGHFSGTAQFLLRDRTLDGLRCAGGPDGADEDGGGMEYLYVEDGDFKTDAGFGFPATRRYVWRYDERRDVLSVWFAKPDDPRRADYLFHEVEFEQRQSGGWGAKAGHLCIDDYYHVRYTFAFEAVNLAEWSIEYTVKGPRKNYTIRGVYRR</sequence>